<organism evidence="3 4">
    <name type="scientific">Nocardioides vastitatis</name>
    <dbReference type="NCBI Taxonomy" id="2568655"/>
    <lineage>
        <taxon>Bacteria</taxon>
        <taxon>Bacillati</taxon>
        <taxon>Actinomycetota</taxon>
        <taxon>Actinomycetes</taxon>
        <taxon>Propionibacteriales</taxon>
        <taxon>Nocardioidaceae</taxon>
        <taxon>Nocardioides</taxon>
    </lineage>
</organism>
<evidence type="ECO:0000313" key="4">
    <source>
        <dbReference type="Proteomes" id="UP001596072"/>
    </source>
</evidence>
<evidence type="ECO:0000313" key="3">
    <source>
        <dbReference type="EMBL" id="MFC5731651.1"/>
    </source>
</evidence>
<evidence type="ECO:0000256" key="1">
    <source>
        <dbReference type="SAM" id="MobiDB-lite"/>
    </source>
</evidence>
<dbReference type="PANTHER" id="PTHR38074">
    <property type="entry name" value="ALTERED INHERITANCE OF MITOCHONDRIA PROTEIN 24, MITOCHONDRIAL"/>
    <property type="match status" value="1"/>
</dbReference>
<proteinExistence type="predicted"/>
<sequence length="417" mass="42654">MTWADTMGCGAHAPPTFERGTTTMTAAAWHPDPTGRHELRYWDGAQWTEHVSDQGVQSVSPLYPASTGGGDGGEAAGSHRAEEPASDAADAAESAESAESSDWLGGDSATEEPSSTTQAMDMPVHEPETAFAPRPSQPDASADAPVAEAPYGGQPPMGGGPPMGGQPPYAGQPAPGGPTYPGQQMGGGQAPGDPFAGISGDLIGGQFSEKAGVGAELQNKRLLRVRINEPFMAKQGSMVAYQGNVNFAYQGGGAAKFLKKAITGEGLNLMRVEGQGDVFLADLAHEVHILHLNNSGISANGKNVLAFSAALDWNVERVKGGSIAAGGLFNTTLRGTGWVAITTDGDPVVLNAAEAPTFADANALVAWSVHLQTTIKSSFTAGALIGRGSGEAFQVSFHGPGFVIVQPSEGLPAPPAS</sequence>
<reference evidence="4" key="1">
    <citation type="journal article" date="2019" name="Int. J. Syst. Evol. Microbiol.">
        <title>The Global Catalogue of Microorganisms (GCM) 10K type strain sequencing project: providing services to taxonomists for standard genome sequencing and annotation.</title>
        <authorList>
            <consortium name="The Broad Institute Genomics Platform"/>
            <consortium name="The Broad Institute Genome Sequencing Center for Infectious Disease"/>
            <person name="Wu L."/>
            <person name="Ma J."/>
        </authorList>
    </citation>
    <scope>NUCLEOTIDE SEQUENCE [LARGE SCALE GENOMIC DNA]</scope>
    <source>
        <strain evidence="4">YIM 94188</strain>
    </source>
</reference>
<accession>A0ABW0ZL72</accession>
<feature type="compositionally biased region" description="Low complexity" evidence="1">
    <location>
        <begin position="86"/>
        <end position="102"/>
    </location>
</feature>
<protein>
    <submittedName>
        <fullName evidence="3">AIM24 family protein</fullName>
    </submittedName>
</protein>
<dbReference type="InterPro" id="IPR018929">
    <property type="entry name" value="DUF2510"/>
</dbReference>
<comment type="caution">
    <text evidence="3">The sequence shown here is derived from an EMBL/GenBank/DDBJ whole genome shotgun (WGS) entry which is preliminary data.</text>
</comment>
<dbReference type="Gene3D" id="3.60.160.10">
    <property type="entry name" value="Mitochondrial biogenesis AIM24"/>
    <property type="match status" value="1"/>
</dbReference>
<dbReference type="Pfam" id="PF10708">
    <property type="entry name" value="DUF2510"/>
    <property type="match status" value="1"/>
</dbReference>
<dbReference type="PANTHER" id="PTHR38074:SF1">
    <property type="entry name" value="ALTERED INHERITANCE OF MITOCHONDRIA PROTEIN 24, MITOCHONDRIAL"/>
    <property type="match status" value="1"/>
</dbReference>
<dbReference type="Proteomes" id="UP001596072">
    <property type="component" value="Unassembled WGS sequence"/>
</dbReference>
<dbReference type="InterPro" id="IPR036983">
    <property type="entry name" value="AIM24_sf"/>
</dbReference>
<dbReference type="InterPro" id="IPR016031">
    <property type="entry name" value="Trp_RNA-bd_attenuator-like_dom"/>
</dbReference>
<dbReference type="SUPFAM" id="SSF51219">
    <property type="entry name" value="TRAP-like"/>
    <property type="match status" value="1"/>
</dbReference>
<gene>
    <name evidence="3" type="ORF">ACFPQB_22255</name>
</gene>
<keyword evidence="4" id="KW-1185">Reference proteome</keyword>
<dbReference type="Pfam" id="PF01987">
    <property type="entry name" value="AIM24"/>
    <property type="match status" value="1"/>
</dbReference>
<evidence type="ECO:0000259" key="2">
    <source>
        <dbReference type="Pfam" id="PF10708"/>
    </source>
</evidence>
<dbReference type="InterPro" id="IPR002838">
    <property type="entry name" value="AIM24"/>
</dbReference>
<dbReference type="EMBL" id="JBHSNS010000020">
    <property type="protein sequence ID" value="MFC5731651.1"/>
    <property type="molecule type" value="Genomic_DNA"/>
</dbReference>
<name>A0ABW0ZL72_9ACTN</name>
<feature type="region of interest" description="Disordered" evidence="1">
    <location>
        <begin position="53"/>
        <end position="201"/>
    </location>
</feature>
<feature type="domain" description="DUF2510" evidence="2">
    <location>
        <begin position="27"/>
        <end position="56"/>
    </location>
</feature>